<keyword evidence="1" id="KW-0378">Hydrolase</keyword>
<protein>
    <submittedName>
        <fullName evidence="1">Alpha/beta hydrolase</fullName>
    </submittedName>
</protein>
<dbReference type="InterPro" id="IPR029058">
    <property type="entry name" value="AB_hydrolase_fold"/>
</dbReference>
<evidence type="ECO:0000313" key="2">
    <source>
        <dbReference type="Proteomes" id="UP000309992"/>
    </source>
</evidence>
<name>A0ABY2S528_9PSEU</name>
<evidence type="ECO:0000313" key="1">
    <source>
        <dbReference type="EMBL" id="TKG70939.1"/>
    </source>
</evidence>
<dbReference type="RefSeq" id="WP_137095446.1">
    <property type="nucleotide sequence ID" value="NZ_SWMS01000007.1"/>
</dbReference>
<comment type="caution">
    <text evidence="1">The sequence shown here is derived from an EMBL/GenBank/DDBJ whole genome shotgun (WGS) entry which is preliminary data.</text>
</comment>
<reference evidence="1 2" key="1">
    <citation type="journal article" date="2015" name="Antonie Van Leeuwenhoek">
        <title>Prauserella endophytica sp. nov., an endophytic actinobacterium isolated from Tamarix taklamakanensis.</title>
        <authorList>
            <person name="Liu J.M."/>
            <person name="Habden X."/>
            <person name="Guo L."/>
            <person name="Tuo L."/>
            <person name="Jiang Z.K."/>
            <person name="Liu S.W."/>
            <person name="Liu X.F."/>
            <person name="Chen L."/>
            <person name="Li R.F."/>
            <person name="Zhang Y.Q."/>
            <person name="Sun C.H."/>
        </authorList>
    </citation>
    <scope>NUCLEOTIDE SEQUENCE [LARGE SCALE GENOMIC DNA]</scope>
    <source>
        <strain evidence="1 2">CGMCC 4.7182</strain>
    </source>
</reference>
<proteinExistence type="predicted"/>
<keyword evidence="2" id="KW-1185">Reference proteome</keyword>
<sequence length="338" mass="36147">MKRTDLTLDVTGVAGLGETATIAATVHLPTPDKLGAPPIVCFAKPGARFSREYFAHPLPGGDVSQAEWHADRGWVFVSIDHLGAGDSSTHESHRLDYTAITTASLAAERVVLDRLEQGTVDDHFPPLRNPVVLGIGQSMGGSLTVVQQGRHHCYDGIAVLGYSVVHSHPPAPPGATPLVRPWRLRDVSAGRPPVVLNAERYEAARRAAATPELASASNHWLFFYDDVDLDPAQVHSGPWASPTVPLGVTDSVLTPGVIAPEAAAVEVPVLVAMGERDIIADPKGEPRAYLSATSVDLYICPRMGHMHNFAGTRERLWHRIDSWGSWVAFSSAAAEPGG</sequence>
<dbReference type="SUPFAM" id="SSF53474">
    <property type="entry name" value="alpha/beta-Hydrolases"/>
    <property type="match status" value="1"/>
</dbReference>
<dbReference type="Proteomes" id="UP000309992">
    <property type="component" value="Unassembled WGS sequence"/>
</dbReference>
<dbReference type="GO" id="GO:0016787">
    <property type="term" value="F:hydrolase activity"/>
    <property type="evidence" value="ECO:0007669"/>
    <property type="project" value="UniProtKB-KW"/>
</dbReference>
<organism evidence="1 2">
    <name type="scientific">Prauserella endophytica</name>
    <dbReference type="NCBI Taxonomy" id="1592324"/>
    <lineage>
        <taxon>Bacteria</taxon>
        <taxon>Bacillati</taxon>
        <taxon>Actinomycetota</taxon>
        <taxon>Actinomycetes</taxon>
        <taxon>Pseudonocardiales</taxon>
        <taxon>Pseudonocardiaceae</taxon>
        <taxon>Prauserella</taxon>
        <taxon>Prauserella coralliicola group</taxon>
    </lineage>
</organism>
<dbReference type="EMBL" id="SWMS01000007">
    <property type="protein sequence ID" value="TKG70939.1"/>
    <property type="molecule type" value="Genomic_DNA"/>
</dbReference>
<gene>
    <name evidence="1" type="ORF">FCN18_15600</name>
</gene>
<dbReference type="Gene3D" id="3.40.50.1820">
    <property type="entry name" value="alpha/beta hydrolase"/>
    <property type="match status" value="1"/>
</dbReference>
<accession>A0ABY2S528</accession>